<name>A0A917CKN9_9GAMM</name>
<feature type="domain" description="NodB homology" evidence="3">
    <location>
        <begin position="111"/>
        <end position="220"/>
    </location>
</feature>
<dbReference type="InterPro" id="IPR011330">
    <property type="entry name" value="Glyco_hydro/deAcase_b/a-brl"/>
</dbReference>
<proteinExistence type="predicted"/>
<keyword evidence="2" id="KW-0732">Signal</keyword>
<dbReference type="Proteomes" id="UP000605253">
    <property type="component" value="Unassembled WGS sequence"/>
</dbReference>
<dbReference type="RefSeq" id="WP_188364603.1">
    <property type="nucleotide sequence ID" value="NZ_BAABJF010000017.1"/>
</dbReference>
<evidence type="ECO:0000259" key="3">
    <source>
        <dbReference type="Pfam" id="PF01522"/>
    </source>
</evidence>
<dbReference type="InterPro" id="IPR051398">
    <property type="entry name" value="Polysacch_Deacetylase"/>
</dbReference>
<dbReference type="PANTHER" id="PTHR34216">
    <property type="match status" value="1"/>
</dbReference>
<sequence length="274" mass="31198">MPIRQVPVLTYHAGNISGNSYQTNDRIAFQSDLYTLHHLGFCIISLHALIDWVLGLKELPQKDTPLVALSCDDGLDQDFLDGEYLQYGPQKSLYNLLKDFQNEVGIQQQPHAHLTAFVIADAKARQIIAKKSLCGQSLLNDSWWQTANESPLMSIENHSWDHRHPDIYSPDLAHFSIIESATEADRQIIQAKHEIDRLANTDSQLFCYPWGQTNNYLTQEYLPNRAARAGIKAAFTCEPKAVSKTTNRWLVPRFVCGPDWHSPQQLQKLLKHHS</sequence>
<organism evidence="4 5">
    <name type="scientific">Marinicella pacifica</name>
    <dbReference type="NCBI Taxonomy" id="1171543"/>
    <lineage>
        <taxon>Bacteria</taxon>
        <taxon>Pseudomonadati</taxon>
        <taxon>Pseudomonadota</taxon>
        <taxon>Gammaproteobacteria</taxon>
        <taxon>Lysobacterales</taxon>
        <taxon>Marinicellaceae</taxon>
        <taxon>Marinicella</taxon>
    </lineage>
</organism>
<dbReference type="GO" id="GO:0005975">
    <property type="term" value="P:carbohydrate metabolic process"/>
    <property type="evidence" value="ECO:0007669"/>
    <property type="project" value="InterPro"/>
</dbReference>
<comment type="subcellular location">
    <subcellularLocation>
        <location evidence="1">Secreted</location>
    </subcellularLocation>
</comment>
<dbReference type="GO" id="GO:0016810">
    <property type="term" value="F:hydrolase activity, acting on carbon-nitrogen (but not peptide) bonds"/>
    <property type="evidence" value="ECO:0007669"/>
    <property type="project" value="InterPro"/>
</dbReference>
<gene>
    <name evidence="4" type="ORF">GCM10011365_10120</name>
</gene>
<dbReference type="AlphaFoldDB" id="A0A917CKN9"/>
<reference evidence="4" key="1">
    <citation type="journal article" date="2014" name="Int. J. Syst. Evol. Microbiol.">
        <title>Complete genome sequence of Corynebacterium casei LMG S-19264T (=DSM 44701T), isolated from a smear-ripened cheese.</title>
        <authorList>
            <consortium name="US DOE Joint Genome Institute (JGI-PGF)"/>
            <person name="Walter F."/>
            <person name="Albersmeier A."/>
            <person name="Kalinowski J."/>
            <person name="Ruckert C."/>
        </authorList>
    </citation>
    <scope>NUCLEOTIDE SEQUENCE</scope>
    <source>
        <strain evidence="4">CGMCC 1.12181</strain>
    </source>
</reference>
<dbReference type="GO" id="GO:0005576">
    <property type="term" value="C:extracellular region"/>
    <property type="evidence" value="ECO:0007669"/>
    <property type="project" value="UniProtKB-SubCell"/>
</dbReference>
<dbReference type="CDD" id="cd10918">
    <property type="entry name" value="CE4_NodB_like_5s_6s"/>
    <property type="match status" value="1"/>
</dbReference>
<accession>A0A917CKN9</accession>
<dbReference type="Gene3D" id="3.20.20.370">
    <property type="entry name" value="Glycoside hydrolase/deacetylase"/>
    <property type="match status" value="1"/>
</dbReference>
<dbReference type="InterPro" id="IPR002509">
    <property type="entry name" value="NODB_dom"/>
</dbReference>
<evidence type="ECO:0000313" key="5">
    <source>
        <dbReference type="Proteomes" id="UP000605253"/>
    </source>
</evidence>
<protein>
    <recommendedName>
        <fullName evidence="3">NodB homology domain-containing protein</fullName>
    </recommendedName>
</protein>
<dbReference type="PANTHER" id="PTHR34216:SF3">
    <property type="entry name" value="POLY-BETA-1,6-N-ACETYL-D-GLUCOSAMINE N-DEACETYLASE"/>
    <property type="match status" value="1"/>
</dbReference>
<keyword evidence="5" id="KW-1185">Reference proteome</keyword>
<reference evidence="4" key="2">
    <citation type="submission" date="2020-09" db="EMBL/GenBank/DDBJ databases">
        <authorList>
            <person name="Sun Q."/>
            <person name="Zhou Y."/>
        </authorList>
    </citation>
    <scope>NUCLEOTIDE SEQUENCE</scope>
    <source>
        <strain evidence="4">CGMCC 1.12181</strain>
    </source>
</reference>
<dbReference type="SUPFAM" id="SSF88713">
    <property type="entry name" value="Glycoside hydrolase/deacetylase"/>
    <property type="match status" value="1"/>
</dbReference>
<evidence type="ECO:0000313" key="4">
    <source>
        <dbReference type="EMBL" id="GGF90922.1"/>
    </source>
</evidence>
<dbReference type="Pfam" id="PF01522">
    <property type="entry name" value="Polysacc_deac_1"/>
    <property type="match status" value="1"/>
</dbReference>
<evidence type="ECO:0000256" key="2">
    <source>
        <dbReference type="ARBA" id="ARBA00022729"/>
    </source>
</evidence>
<dbReference type="EMBL" id="BMEO01000003">
    <property type="protein sequence ID" value="GGF90922.1"/>
    <property type="molecule type" value="Genomic_DNA"/>
</dbReference>
<comment type="caution">
    <text evidence="4">The sequence shown here is derived from an EMBL/GenBank/DDBJ whole genome shotgun (WGS) entry which is preliminary data.</text>
</comment>
<evidence type="ECO:0000256" key="1">
    <source>
        <dbReference type="ARBA" id="ARBA00004613"/>
    </source>
</evidence>